<evidence type="ECO:0000313" key="2">
    <source>
        <dbReference type="EMBL" id="QJE72690.1"/>
    </source>
</evidence>
<sequence>MAPASFDEELRIRQAMHLVKMMPFLVFGNVAVAGGVTYQSWAVVLASDAWLPLALEVLLVLPVAVSWFRLRHAPGRSG</sequence>
<accession>A0A858R5J7</accession>
<name>A0A858R5J7_9PROT</name>
<feature type="transmembrane region" description="Helical" evidence="1">
    <location>
        <begin position="21"/>
        <end position="43"/>
    </location>
</feature>
<keyword evidence="1" id="KW-0812">Transmembrane</keyword>
<feature type="transmembrane region" description="Helical" evidence="1">
    <location>
        <begin position="49"/>
        <end position="68"/>
    </location>
</feature>
<proteinExistence type="predicted"/>
<protein>
    <submittedName>
        <fullName evidence="2">Uncharacterized protein</fullName>
    </submittedName>
</protein>
<organism evidence="2 3">
    <name type="scientific">Aerophototrophica crusticola</name>
    <dbReference type="NCBI Taxonomy" id="1709002"/>
    <lineage>
        <taxon>Bacteria</taxon>
        <taxon>Pseudomonadati</taxon>
        <taxon>Pseudomonadota</taxon>
        <taxon>Alphaproteobacteria</taxon>
        <taxon>Rhodospirillales</taxon>
        <taxon>Rhodospirillaceae</taxon>
        <taxon>Aerophototrophica</taxon>
    </lineage>
</organism>
<dbReference type="EMBL" id="CP051775">
    <property type="protein sequence ID" value="QJE72690.1"/>
    <property type="molecule type" value="Genomic_DNA"/>
</dbReference>
<keyword evidence="1" id="KW-0472">Membrane</keyword>
<keyword evidence="3" id="KW-1185">Reference proteome</keyword>
<dbReference type="KEGG" id="acru:HHL28_05895"/>
<reference evidence="2" key="1">
    <citation type="submission" date="2020-04" db="EMBL/GenBank/DDBJ databases">
        <title>A desert anoxygenic phototrophic bacterium fixes CO2 using RubisCO under aerobic conditions.</title>
        <authorList>
            <person name="Tang K."/>
        </authorList>
    </citation>
    <scope>NUCLEOTIDE SEQUENCE [LARGE SCALE GENOMIC DNA]</scope>
    <source>
        <strain evidence="2">MIMtkB3</strain>
    </source>
</reference>
<gene>
    <name evidence="2" type="ORF">HHL28_05895</name>
</gene>
<keyword evidence="1" id="KW-1133">Transmembrane helix</keyword>
<evidence type="ECO:0000313" key="3">
    <source>
        <dbReference type="Proteomes" id="UP000501891"/>
    </source>
</evidence>
<dbReference type="AlphaFoldDB" id="A0A858R5J7"/>
<dbReference type="Proteomes" id="UP000501891">
    <property type="component" value="Chromosome"/>
</dbReference>
<evidence type="ECO:0000256" key="1">
    <source>
        <dbReference type="SAM" id="Phobius"/>
    </source>
</evidence>